<evidence type="ECO:0000256" key="8">
    <source>
        <dbReference type="ARBA" id="ARBA00053660"/>
    </source>
</evidence>
<evidence type="ECO:0000313" key="13">
    <source>
        <dbReference type="EMBL" id="KAJ1141898.1"/>
    </source>
</evidence>
<evidence type="ECO:0000256" key="1">
    <source>
        <dbReference type="ARBA" id="ARBA00004123"/>
    </source>
</evidence>
<evidence type="ECO:0000256" key="3">
    <source>
        <dbReference type="ARBA" id="ARBA00022490"/>
    </source>
</evidence>
<keyword evidence="4 11" id="KW-0053">Apoptosis</keyword>
<keyword evidence="5" id="KW-0540">Nuclease</keyword>
<evidence type="ECO:0000256" key="5">
    <source>
        <dbReference type="ARBA" id="ARBA00022722"/>
    </source>
</evidence>
<evidence type="ECO:0000259" key="12">
    <source>
        <dbReference type="PROSITE" id="PS51135"/>
    </source>
</evidence>
<dbReference type="PANTHER" id="PTHR13067">
    <property type="entry name" value="CASPASE-ACTIVATED DNASE"/>
    <property type="match status" value="1"/>
</dbReference>
<dbReference type="Pfam" id="PF09230">
    <property type="entry name" value="DFF40"/>
    <property type="match status" value="1"/>
</dbReference>
<accession>A0AAV7QU50</accession>
<reference evidence="13" key="1">
    <citation type="journal article" date="2022" name="bioRxiv">
        <title>Sequencing and chromosome-scale assembly of the giantPleurodeles waltlgenome.</title>
        <authorList>
            <person name="Brown T."/>
            <person name="Elewa A."/>
            <person name="Iarovenko S."/>
            <person name="Subramanian E."/>
            <person name="Araus A.J."/>
            <person name="Petzold A."/>
            <person name="Susuki M."/>
            <person name="Suzuki K.-i.T."/>
            <person name="Hayashi T."/>
            <person name="Toyoda A."/>
            <person name="Oliveira C."/>
            <person name="Osipova E."/>
            <person name="Leigh N.D."/>
            <person name="Simon A."/>
            <person name="Yun M.H."/>
        </authorList>
    </citation>
    <scope>NUCLEOTIDE SEQUENCE</scope>
    <source>
        <strain evidence="13">20211129_DDA</strain>
        <tissue evidence="13">Liver</tissue>
    </source>
</reference>
<keyword evidence="6" id="KW-0378">Hydrolase</keyword>
<dbReference type="InterPro" id="IPR044925">
    <property type="entry name" value="His-Me_finger_sf"/>
</dbReference>
<dbReference type="Proteomes" id="UP001066276">
    <property type="component" value="Chromosome 6"/>
</dbReference>
<feature type="domain" description="CIDE-N" evidence="12">
    <location>
        <begin position="37"/>
        <end position="113"/>
    </location>
</feature>
<dbReference type="GO" id="GO:0005737">
    <property type="term" value="C:cytoplasm"/>
    <property type="evidence" value="ECO:0007669"/>
    <property type="project" value="UniProtKB-SubCell"/>
</dbReference>
<dbReference type="InterPro" id="IPR003508">
    <property type="entry name" value="CIDE-N_dom"/>
</dbReference>
<dbReference type="FunFam" id="3.10.20.10:FF:000006">
    <property type="entry name" value="DNA fragmentation factor subunit beta"/>
    <property type="match status" value="1"/>
</dbReference>
<dbReference type="Gene3D" id="6.10.140.170">
    <property type="match status" value="1"/>
</dbReference>
<evidence type="ECO:0000256" key="6">
    <source>
        <dbReference type="ARBA" id="ARBA00022801"/>
    </source>
</evidence>
<comment type="caution">
    <text evidence="13">The sequence shown here is derived from an EMBL/GenBank/DDBJ whole genome shotgun (WGS) entry which is preliminary data.</text>
</comment>
<evidence type="ECO:0000256" key="10">
    <source>
        <dbReference type="ARBA" id="ARBA00069517"/>
    </source>
</evidence>
<dbReference type="PROSITE" id="PS51135">
    <property type="entry name" value="CIDE_N"/>
    <property type="match status" value="1"/>
</dbReference>
<dbReference type="GO" id="GO:0004520">
    <property type="term" value="F:DNA endonuclease activity"/>
    <property type="evidence" value="ECO:0007669"/>
    <property type="project" value="InterPro"/>
</dbReference>
<dbReference type="GO" id="GO:0016787">
    <property type="term" value="F:hydrolase activity"/>
    <property type="evidence" value="ECO:0007669"/>
    <property type="project" value="UniProtKB-KW"/>
</dbReference>
<dbReference type="Pfam" id="PF02017">
    <property type="entry name" value="CIDE-N"/>
    <property type="match status" value="1"/>
</dbReference>
<keyword evidence="7" id="KW-0539">Nucleus</keyword>
<dbReference type="InterPro" id="IPR015311">
    <property type="entry name" value="DFF40_C"/>
</dbReference>
<dbReference type="InterPro" id="IPR039729">
    <property type="entry name" value="DFF40"/>
</dbReference>
<proteinExistence type="predicted"/>
<protein>
    <recommendedName>
        <fullName evidence="10">DNA fragmentation factor subunit beta</fullName>
    </recommendedName>
</protein>
<dbReference type="GO" id="GO:0006309">
    <property type="term" value="P:apoptotic DNA fragmentation"/>
    <property type="evidence" value="ECO:0007669"/>
    <property type="project" value="InterPro"/>
</dbReference>
<dbReference type="PANTHER" id="PTHR13067:SF2">
    <property type="entry name" value="CASPASE-ACTIVATED DNASE"/>
    <property type="match status" value="1"/>
</dbReference>
<evidence type="ECO:0000256" key="7">
    <source>
        <dbReference type="ARBA" id="ARBA00023242"/>
    </source>
</evidence>
<dbReference type="SUPFAM" id="SSF54277">
    <property type="entry name" value="CAD &amp; PB1 domains"/>
    <property type="match status" value="1"/>
</dbReference>
<evidence type="ECO:0000256" key="2">
    <source>
        <dbReference type="ARBA" id="ARBA00004496"/>
    </source>
</evidence>
<gene>
    <name evidence="13" type="ORF">NDU88_008226</name>
</gene>
<evidence type="ECO:0000256" key="9">
    <source>
        <dbReference type="ARBA" id="ARBA00064007"/>
    </source>
</evidence>
<dbReference type="Gene3D" id="3.10.20.10">
    <property type="match status" value="1"/>
</dbReference>
<sequence length="364" mass="42630">MTVALGKAPSLLRHLHNHRLTTTGTKRGEKVFAMFKKQKLFKVRGLNQPQKYGLASRSLAELLQKASKQLKLPSSGCRICLYQDGTELTESYFARIPDNTEVVLLTAGQTWQGYVSDIEQLLNSFYKQQDDIVEAAQKLLSDEEQGPKRQKILVDLIQNLNENILAETREEDKQWFEGIDPRFKNKSAYMKYNCESRIRGYMREVERYALTMSPKEQIEYKHIAEIMWNHLKSVKFNGCYFDRREEETRRICTSDGWFSCQGPFDTDDCVSRHSINPYSNQESRILFSTWNLDHKIEKKRAIVPTLAKAVKEQNGREVNWEYFYQLLFTLENLKLVHIACHKKTSHNLACDDARIYRKRGRKRP</sequence>
<evidence type="ECO:0000256" key="4">
    <source>
        <dbReference type="ARBA" id="ARBA00022703"/>
    </source>
</evidence>
<evidence type="ECO:0000313" key="14">
    <source>
        <dbReference type="Proteomes" id="UP001066276"/>
    </source>
</evidence>
<organism evidence="13 14">
    <name type="scientific">Pleurodeles waltl</name>
    <name type="common">Iberian ribbed newt</name>
    <dbReference type="NCBI Taxonomy" id="8319"/>
    <lineage>
        <taxon>Eukaryota</taxon>
        <taxon>Metazoa</taxon>
        <taxon>Chordata</taxon>
        <taxon>Craniata</taxon>
        <taxon>Vertebrata</taxon>
        <taxon>Euteleostomi</taxon>
        <taxon>Amphibia</taxon>
        <taxon>Batrachia</taxon>
        <taxon>Caudata</taxon>
        <taxon>Salamandroidea</taxon>
        <taxon>Salamandridae</taxon>
        <taxon>Pleurodelinae</taxon>
        <taxon>Pleurodeles</taxon>
    </lineage>
</organism>
<keyword evidence="14" id="KW-1185">Reference proteome</keyword>
<dbReference type="EMBL" id="JANPWB010000010">
    <property type="protein sequence ID" value="KAJ1141898.1"/>
    <property type="molecule type" value="Genomic_DNA"/>
</dbReference>
<comment type="function">
    <text evidence="8">Nuclease that induces DNA fragmentation and chromatin condensation during apoptosis. Degrades naked DNA and induces apoptotic morphology.</text>
</comment>
<dbReference type="SMART" id="SM00266">
    <property type="entry name" value="CAD"/>
    <property type="match status" value="1"/>
</dbReference>
<dbReference type="GO" id="GO:0005634">
    <property type="term" value="C:nucleus"/>
    <property type="evidence" value="ECO:0007669"/>
    <property type="project" value="UniProtKB-SubCell"/>
</dbReference>
<dbReference type="SUPFAM" id="SSF54060">
    <property type="entry name" value="His-Me finger endonucleases"/>
    <property type="match status" value="1"/>
</dbReference>
<comment type="subunit">
    <text evidence="9">Heterodimer of DFFA and DFFB. Interacts with H1-1.</text>
</comment>
<evidence type="ECO:0000256" key="11">
    <source>
        <dbReference type="PROSITE-ProRule" id="PRU00447"/>
    </source>
</evidence>
<dbReference type="AlphaFoldDB" id="A0AAV7QU50"/>
<comment type="subcellular location">
    <subcellularLocation>
        <location evidence="2">Cytoplasm</location>
    </subcellularLocation>
    <subcellularLocation>
        <location evidence="1">Nucleus</location>
    </subcellularLocation>
</comment>
<name>A0AAV7QU50_PLEWA</name>
<keyword evidence="3" id="KW-0963">Cytoplasm</keyword>